<feature type="compositionally biased region" description="Pro residues" evidence="1">
    <location>
        <begin position="294"/>
        <end position="317"/>
    </location>
</feature>
<feature type="region of interest" description="Disordered" evidence="1">
    <location>
        <begin position="487"/>
        <end position="518"/>
    </location>
</feature>
<dbReference type="EMBL" id="VOKX01000001">
    <property type="protein sequence ID" value="KAB7852763.1"/>
    <property type="molecule type" value="Genomic_DNA"/>
</dbReference>
<proteinExistence type="predicted"/>
<sequence length="541" mass="52673">MPPPGAGAASRIPGAPVPPQGLGPAARAFDPVPPPPGRAPAPEYLPPVAGAGVGGAEGEPATQYFPPFQEPSASGPAGDGEATRYLPPVTPSSGVASDSAATQYLPPIPGGPPAGPPSDAASAATQFLPPVPGAPNAGPSAGEAATQYLPPVPGPSAAGSPAGEAATQYLPPVPGGPAGAGPDAASAATQFLPPVQGGVGNAAASGDSSAATQYLPPVAPGAAAWAGTGAPTPAQAAGDRSSPPAEFDTLFRQSAAAFRETPAQPGPAAAAAATPSGPAGPRVPAAAQAGRPGPGGPRVPGPPPGAAAGYAPPPAPAKPARSGRGRSVAVIGGVVAGCAVAGLAAGAFFWGGGDDKDKGQEPQKAASVTTEPSAPATPDGTKSKKPKPADPAEGQAKALDALLQDSGSSRGAVVQAVDATRNCKDLGKSAGDLRDAAKDRNGLVDRLRKTPVDKLPGHGDLTAQLTKAWQSSASADTHYAAWADQVGGKHGCHKGHARPSKEAIAGDRASGEATAAKKRAADLWNPIAKKYGLPQRQWTQL</sequence>
<keyword evidence="4" id="KW-1185">Reference proteome</keyword>
<feature type="transmembrane region" description="Helical" evidence="2">
    <location>
        <begin position="328"/>
        <end position="350"/>
    </location>
</feature>
<protein>
    <submittedName>
        <fullName evidence="3">Uncharacterized protein</fullName>
    </submittedName>
</protein>
<feature type="compositionally biased region" description="Pro residues" evidence="1">
    <location>
        <begin position="31"/>
        <end position="45"/>
    </location>
</feature>
<gene>
    <name evidence="3" type="ORF">FRZ00_00725</name>
</gene>
<keyword evidence="2" id="KW-0472">Membrane</keyword>
<name>A0A5N5WHF9_STRMB</name>
<feature type="region of interest" description="Disordered" evidence="1">
    <location>
        <begin position="225"/>
        <end position="246"/>
    </location>
</feature>
<dbReference type="OrthoDB" id="3763497at2"/>
<feature type="compositionally biased region" description="Low complexity" evidence="1">
    <location>
        <begin position="262"/>
        <end position="291"/>
    </location>
</feature>
<reference evidence="3 4" key="1">
    <citation type="journal article" date="2019" name="Microb. Cell Fact.">
        <title>Exploring novel herbicidin analogues by transcriptional regulator overexpression and MS/MS molecular networking.</title>
        <authorList>
            <person name="Shi Y."/>
            <person name="Gu R."/>
            <person name="Li Y."/>
            <person name="Wang X."/>
            <person name="Ren W."/>
            <person name="Li X."/>
            <person name="Wang L."/>
            <person name="Xie Y."/>
            <person name="Hong B."/>
        </authorList>
    </citation>
    <scope>NUCLEOTIDE SEQUENCE [LARGE SCALE GENOMIC DNA]</scope>
    <source>
        <strain evidence="3 4">US-43</strain>
    </source>
</reference>
<dbReference type="RefSeq" id="WP_152262120.1">
    <property type="nucleotide sequence ID" value="NZ_VOKX01000001.1"/>
</dbReference>
<feature type="compositionally biased region" description="Pro residues" evidence="1">
    <location>
        <begin position="106"/>
        <end position="116"/>
    </location>
</feature>
<feature type="region of interest" description="Disordered" evidence="1">
    <location>
        <begin position="353"/>
        <end position="395"/>
    </location>
</feature>
<keyword evidence="2" id="KW-0812">Transmembrane</keyword>
<organism evidence="3 4">
    <name type="scientific">Streptomyces mobaraensis</name>
    <name type="common">Streptoverticillium mobaraense</name>
    <dbReference type="NCBI Taxonomy" id="35621"/>
    <lineage>
        <taxon>Bacteria</taxon>
        <taxon>Bacillati</taxon>
        <taxon>Actinomycetota</taxon>
        <taxon>Actinomycetes</taxon>
        <taxon>Kitasatosporales</taxon>
        <taxon>Streptomycetaceae</taxon>
        <taxon>Streptomyces</taxon>
    </lineage>
</organism>
<dbReference type="Proteomes" id="UP000327000">
    <property type="component" value="Unassembled WGS sequence"/>
</dbReference>
<comment type="caution">
    <text evidence="3">The sequence shown here is derived from an EMBL/GenBank/DDBJ whole genome shotgun (WGS) entry which is preliminary data.</text>
</comment>
<feature type="compositionally biased region" description="Polar residues" evidence="1">
    <location>
        <begin position="91"/>
        <end position="102"/>
    </location>
</feature>
<feature type="region of interest" description="Disordered" evidence="1">
    <location>
        <begin position="1"/>
        <end position="186"/>
    </location>
</feature>
<feature type="compositionally biased region" description="Low complexity" evidence="1">
    <location>
        <begin position="155"/>
        <end position="166"/>
    </location>
</feature>
<dbReference type="AlphaFoldDB" id="A0A5N5WHF9"/>
<evidence type="ECO:0000313" key="4">
    <source>
        <dbReference type="Proteomes" id="UP000327000"/>
    </source>
</evidence>
<keyword evidence="2" id="KW-1133">Transmembrane helix</keyword>
<accession>A0A5N5WHF9</accession>
<feature type="region of interest" description="Disordered" evidence="1">
    <location>
        <begin position="260"/>
        <end position="326"/>
    </location>
</feature>
<evidence type="ECO:0000256" key="1">
    <source>
        <dbReference type="SAM" id="MobiDB-lite"/>
    </source>
</evidence>
<evidence type="ECO:0000313" key="3">
    <source>
        <dbReference type="EMBL" id="KAB7852763.1"/>
    </source>
</evidence>
<evidence type="ECO:0000256" key="2">
    <source>
        <dbReference type="SAM" id="Phobius"/>
    </source>
</evidence>
<feature type="compositionally biased region" description="Low complexity" evidence="1">
    <location>
        <begin position="225"/>
        <end position="238"/>
    </location>
</feature>